<proteinExistence type="predicted"/>
<accession>A0A0F3IN83</accession>
<dbReference type="Proteomes" id="UP000033684">
    <property type="component" value="Unassembled WGS sequence"/>
</dbReference>
<evidence type="ECO:0000313" key="2">
    <source>
        <dbReference type="Proteomes" id="UP000033684"/>
    </source>
</evidence>
<gene>
    <name evidence="1" type="ORF">VZ94_07415</name>
</gene>
<name>A0A0F3IN83_9GAMM</name>
<comment type="caution">
    <text evidence="1">The sequence shown here is derived from an EMBL/GenBank/DDBJ whole genome shotgun (WGS) entry which is preliminary data.</text>
</comment>
<organism evidence="1 2">
    <name type="scientific">Methylocucumis oryzae</name>
    <dbReference type="NCBI Taxonomy" id="1632867"/>
    <lineage>
        <taxon>Bacteria</taxon>
        <taxon>Pseudomonadati</taxon>
        <taxon>Pseudomonadota</taxon>
        <taxon>Gammaproteobacteria</taxon>
        <taxon>Methylococcales</taxon>
        <taxon>Methylococcaceae</taxon>
        <taxon>Methylocucumis</taxon>
    </lineage>
</organism>
<feature type="non-terminal residue" evidence="1">
    <location>
        <position position="1"/>
    </location>
</feature>
<reference evidence="2" key="1">
    <citation type="submission" date="2015-03" db="EMBL/GenBank/DDBJ databases">
        <title>Draft genome sequence of a novel methanotroph (Sn10-6) isolated from flooded ricefield rhizosphere in India.</title>
        <authorList>
            <person name="Pandit P.S."/>
            <person name="Pore S.D."/>
            <person name="Arora P."/>
            <person name="Kapse N.G."/>
            <person name="Dhakephalkar P.K."/>
            <person name="Rahalkar M.C."/>
        </authorList>
    </citation>
    <scope>NUCLEOTIDE SEQUENCE [LARGE SCALE GENOMIC DNA]</scope>
    <source>
        <strain evidence="2">Sn10-6</strain>
    </source>
</reference>
<dbReference type="EMBL" id="LAJX01000067">
    <property type="protein sequence ID" value="KJV07019.1"/>
    <property type="molecule type" value="Genomic_DNA"/>
</dbReference>
<sequence length="61" mass="6595">ADAVGNTPLASFRCFAKCSGDVSNARLRSCIILFKNFENNGSEFIRTGGLVERLPCGGQVW</sequence>
<evidence type="ECO:0000313" key="1">
    <source>
        <dbReference type="EMBL" id="KJV07019.1"/>
    </source>
</evidence>
<protein>
    <submittedName>
        <fullName evidence="1">Uncharacterized protein</fullName>
    </submittedName>
</protein>
<keyword evidence="2" id="KW-1185">Reference proteome</keyword>
<dbReference type="AlphaFoldDB" id="A0A0F3IN83"/>
<reference evidence="1 2" key="2">
    <citation type="journal article" date="2016" name="Microb. Ecol.">
        <title>Genome Characteristics of a Novel Type I Methanotroph (Sn10-6) Isolated from a Flooded Indian Rice Field.</title>
        <authorList>
            <person name="Rahalkar M.C."/>
            <person name="Pandit P.S."/>
            <person name="Dhakephalkar P.K."/>
            <person name="Pore S."/>
            <person name="Arora P."/>
            <person name="Kapse N."/>
        </authorList>
    </citation>
    <scope>NUCLEOTIDE SEQUENCE [LARGE SCALE GENOMIC DNA]</scope>
    <source>
        <strain evidence="1 2">Sn10-6</strain>
    </source>
</reference>